<evidence type="ECO:0000256" key="3">
    <source>
        <dbReference type="ARBA" id="ARBA00022448"/>
    </source>
</evidence>
<dbReference type="EMBL" id="HBHK01022995">
    <property type="protein sequence ID" value="CAD9701289.1"/>
    <property type="molecule type" value="Transcribed_RNA"/>
</dbReference>
<accession>A0A7S2SIR0</accession>
<dbReference type="Gene3D" id="1.25.40.10">
    <property type="entry name" value="Tetratricopeptide repeat domain"/>
    <property type="match status" value="1"/>
</dbReference>
<dbReference type="PANTHER" id="PTHR12875">
    <property type="entry name" value="GOLGI TO ER TRAFFIC PROTEIN 4 HOMOLOG"/>
    <property type="match status" value="1"/>
</dbReference>
<sequence>MMSSRYHGLAGARAERLADSVKNGDAYSALQTYKTFQARLLKKDKYDEAIDLLRSGSIVLLEHQDLTAGTELSQMLVETLEAGKVEQNDDVMNVIEEVNAAFMKVDAKEEAVKNQCRFLKACITWSYLKNFGRYEKGDPRLHLLAAQAKIRINDATGASANFLHSHRPDLFAEFLVNVSTMGYVREKDLFLARGVLQLLALENLKDAVVLHDTFLDIINKQGQKMPDTPLYHFTTFLLKTVERDAYPLFKMLCEKYSTTINRDPTFPMYIDRISEVFFGVKPQKKGLQAMMDNMLGMFGGK</sequence>
<evidence type="ECO:0000313" key="5">
    <source>
        <dbReference type="EMBL" id="CAD9701289.1"/>
    </source>
</evidence>
<proteinExistence type="inferred from homology"/>
<comment type="similarity">
    <text evidence="2">Belongs to the GET4 family.</text>
</comment>
<dbReference type="Pfam" id="PF04190">
    <property type="entry name" value="GET4"/>
    <property type="match status" value="1"/>
</dbReference>
<protein>
    <recommendedName>
        <fullName evidence="6">Golgi to ER traffic protein 4 homolog</fullName>
    </recommendedName>
</protein>
<dbReference type="AlphaFoldDB" id="A0A7S2SIR0"/>
<dbReference type="InterPro" id="IPR011990">
    <property type="entry name" value="TPR-like_helical_dom_sf"/>
</dbReference>
<dbReference type="GO" id="GO:0045048">
    <property type="term" value="P:protein insertion into ER membrane"/>
    <property type="evidence" value="ECO:0007669"/>
    <property type="project" value="InterPro"/>
</dbReference>
<name>A0A7S2SIR0_9STRA</name>
<organism evidence="5">
    <name type="scientific">Mucochytrium quahogii</name>
    <dbReference type="NCBI Taxonomy" id="96639"/>
    <lineage>
        <taxon>Eukaryota</taxon>
        <taxon>Sar</taxon>
        <taxon>Stramenopiles</taxon>
        <taxon>Bigyra</taxon>
        <taxon>Labyrinthulomycetes</taxon>
        <taxon>Thraustochytrida</taxon>
        <taxon>Thraustochytriidae</taxon>
        <taxon>Mucochytrium</taxon>
    </lineage>
</organism>
<reference evidence="5" key="1">
    <citation type="submission" date="2021-01" db="EMBL/GenBank/DDBJ databases">
        <authorList>
            <person name="Corre E."/>
            <person name="Pelletier E."/>
            <person name="Niang G."/>
            <person name="Scheremetjew M."/>
            <person name="Finn R."/>
            <person name="Kale V."/>
            <person name="Holt S."/>
            <person name="Cochrane G."/>
            <person name="Meng A."/>
            <person name="Brown T."/>
            <person name="Cohen L."/>
        </authorList>
    </citation>
    <scope>NUCLEOTIDE SEQUENCE</scope>
    <source>
        <strain evidence="5">NY070348D</strain>
    </source>
</reference>
<comment type="subcellular location">
    <subcellularLocation>
        <location evidence="1">Cytoplasm</location>
        <location evidence="1">Cytosol</location>
    </subcellularLocation>
</comment>
<evidence type="ECO:0000256" key="2">
    <source>
        <dbReference type="ARBA" id="ARBA00005351"/>
    </source>
</evidence>
<dbReference type="FunFam" id="1.25.40.10:FF:000060">
    <property type="entry name" value="Golgi to ER traffic protein 4 homolog"/>
    <property type="match status" value="1"/>
</dbReference>
<evidence type="ECO:0008006" key="6">
    <source>
        <dbReference type="Google" id="ProtNLM"/>
    </source>
</evidence>
<dbReference type="GO" id="GO:0005829">
    <property type="term" value="C:cytosol"/>
    <property type="evidence" value="ECO:0007669"/>
    <property type="project" value="UniProtKB-SubCell"/>
</dbReference>
<keyword evidence="3" id="KW-0813">Transport</keyword>
<dbReference type="InterPro" id="IPR007317">
    <property type="entry name" value="GET4"/>
</dbReference>
<dbReference type="PANTHER" id="PTHR12875:SF0">
    <property type="entry name" value="GOLGI TO ER TRAFFIC PROTEIN 4 HOMOLOG"/>
    <property type="match status" value="1"/>
</dbReference>
<evidence type="ECO:0000256" key="4">
    <source>
        <dbReference type="ARBA" id="ARBA00022490"/>
    </source>
</evidence>
<evidence type="ECO:0000256" key="1">
    <source>
        <dbReference type="ARBA" id="ARBA00004514"/>
    </source>
</evidence>
<gene>
    <name evidence="5" type="ORF">QSP1433_LOCUS14532</name>
</gene>
<keyword evidence="4" id="KW-0963">Cytoplasm</keyword>